<dbReference type="InterPro" id="IPR003131">
    <property type="entry name" value="T1-type_BTB"/>
</dbReference>
<sequence length="67" mass="7736">MKDNQNTNNRNGETLEQIVLNVGGIRYETYRSTLTSYPNTLLGTMFAERNKALLHPINGNEYFIDRN</sequence>
<dbReference type="PANTHER" id="PTHR14499">
    <property type="entry name" value="POTASSIUM CHANNEL TETRAMERIZATION DOMAIN-CONTAINING"/>
    <property type="match status" value="1"/>
</dbReference>
<dbReference type="GO" id="GO:0051260">
    <property type="term" value="P:protein homooligomerization"/>
    <property type="evidence" value="ECO:0007669"/>
    <property type="project" value="InterPro"/>
</dbReference>
<feature type="domain" description="Potassium channel tetramerisation-type BTB" evidence="1">
    <location>
        <begin position="18"/>
        <end position="67"/>
    </location>
</feature>
<keyword evidence="3" id="KW-1185">Reference proteome</keyword>
<dbReference type="Gene3D" id="3.30.710.10">
    <property type="entry name" value="Potassium Channel Kv1.1, Chain A"/>
    <property type="match status" value="1"/>
</dbReference>
<comment type="caution">
    <text evidence="2">The sequence shown here is derived from an EMBL/GenBank/DDBJ whole genome shotgun (WGS) entry which is preliminary data.</text>
</comment>
<evidence type="ECO:0000313" key="3">
    <source>
        <dbReference type="Proteomes" id="UP000789405"/>
    </source>
</evidence>
<dbReference type="Pfam" id="PF02214">
    <property type="entry name" value="BTB_2"/>
    <property type="match status" value="1"/>
</dbReference>
<evidence type="ECO:0000259" key="1">
    <source>
        <dbReference type="Pfam" id="PF02214"/>
    </source>
</evidence>
<dbReference type="InterPro" id="IPR011333">
    <property type="entry name" value="SKP1/BTB/POZ_sf"/>
</dbReference>
<feature type="non-terminal residue" evidence="2">
    <location>
        <position position="1"/>
    </location>
</feature>
<dbReference type="OrthoDB" id="10025005at2759"/>
<dbReference type="PANTHER" id="PTHR14499:SF136">
    <property type="entry name" value="GH08630P"/>
    <property type="match status" value="1"/>
</dbReference>
<gene>
    <name evidence="2" type="ORF">DERYTH_LOCUS26321</name>
</gene>
<organism evidence="2 3">
    <name type="scientific">Dentiscutata erythropus</name>
    <dbReference type="NCBI Taxonomy" id="1348616"/>
    <lineage>
        <taxon>Eukaryota</taxon>
        <taxon>Fungi</taxon>
        <taxon>Fungi incertae sedis</taxon>
        <taxon>Mucoromycota</taxon>
        <taxon>Glomeromycotina</taxon>
        <taxon>Glomeromycetes</taxon>
        <taxon>Diversisporales</taxon>
        <taxon>Gigasporaceae</taxon>
        <taxon>Dentiscutata</taxon>
    </lineage>
</organism>
<dbReference type="SUPFAM" id="SSF54695">
    <property type="entry name" value="POZ domain"/>
    <property type="match status" value="1"/>
</dbReference>
<dbReference type="EMBL" id="CAJVPY010054297">
    <property type="protein sequence ID" value="CAG8816718.1"/>
    <property type="molecule type" value="Genomic_DNA"/>
</dbReference>
<proteinExistence type="predicted"/>
<protein>
    <submittedName>
        <fullName evidence="2">16644_t:CDS:1</fullName>
    </submittedName>
</protein>
<dbReference type="AlphaFoldDB" id="A0A9N9KBI8"/>
<evidence type="ECO:0000313" key="2">
    <source>
        <dbReference type="EMBL" id="CAG8816718.1"/>
    </source>
</evidence>
<name>A0A9N9KBI8_9GLOM</name>
<reference evidence="2" key="1">
    <citation type="submission" date="2021-06" db="EMBL/GenBank/DDBJ databases">
        <authorList>
            <person name="Kallberg Y."/>
            <person name="Tangrot J."/>
            <person name="Rosling A."/>
        </authorList>
    </citation>
    <scope>NUCLEOTIDE SEQUENCE</scope>
    <source>
        <strain evidence="2">MA453B</strain>
    </source>
</reference>
<dbReference type="Proteomes" id="UP000789405">
    <property type="component" value="Unassembled WGS sequence"/>
</dbReference>
<accession>A0A9N9KBI8</accession>